<evidence type="ECO:0000313" key="1">
    <source>
        <dbReference type="EMBL" id="CAF3079285.1"/>
    </source>
</evidence>
<evidence type="ECO:0000313" key="7">
    <source>
        <dbReference type="Proteomes" id="UP000663873"/>
    </source>
</evidence>
<dbReference type="Proteomes" id="UP000663838">
    <property type="component" value="Unassembled WGS sequence"/>
</dbReference>
<name>A0A817MSX9_9BILA</name>
<dbReference type="Proteomes" id="UP000663825">
    <property type="component" value="Unassembled WGS sequence"/>
</dbReference>
<dbReference type="EMBL" id="CAJOBR010004548">
    <property type="protein sequence ID" value="CAF4786052.1"/>
    <property type="molecule type" value="Genomic_DNA"/>
</dbReference>
<sequence length="86" mass="9529">MPDLAELALVGAAAAFGAYELYHHHKYGNFGFGNPYNNSSGYTGYGNQYGYDSEYGYGNPSGYGSEYGYGQTGYGHHHHHHHHHML</sequence>
<evidence type="ECO:0000313" key="2">
    <source>
        <dbReference type="EMBL" id="CAF3428758.1"/>
    </source>
</evidence>
<dbReference type="Proteomes" id="UP000663873">
    <property type="component" value="Unassembled WGS sequence"/>
</dbReference>
<dbReference type="Proteomes" id="UP000663865">
    <property type="component" value="Unassembled WGS sequence"/>
</dbReference>
<protein>
    <submittedName>
        <fullName evidence="1">Uncharacterized protein</fullName>
    </submittedName>
</protein>
<proteinExistence type="predicted"/>
<gene>
    <name evidence="2" type="ORF">KIK155_LOCUS10640</name>
    <name evidence="5" type="ORF">QYT958_LOCUS22994</name>
    <name evidence="1" type="ORF">TIS948_LOCUS5566</name>
    <name evidence="4" type="ORF">TOA249_LOCUS9824</name>
    <name evidence="3" type="ORF">UJA718_LOCUS29758</name>
</gene>
<reference evidence="1" key="1">
    <citation type="submission" date="2021-02" db="EMBL/GenBank/DDBJ databases">
        <authorList>
            <person name="Nowell W R."/>
        </authorList>
    </citation>
    <scope>NUCLEOTIDE SEQUENCE</scope>
</reference>
<evidence type="ECO:0000313" key="5">
    <source>
        <dbReference type="EMBL" id="CAF4786052.1"/>
    </source>
</evidence>
<dbReference type="EMBL" id="CAJOBS010000495">
    <property type="protein sequence ID" value="CAF4589327.1"/>
    <property type="molecule type" value="Genomic_DNA"/>
</dbReference>
<accession>A0A817MSX9</accession>
<dbReference type="Proteomes" id="UP000663848">
    <property type="component" value="Unassembled WGS sequence"/>
</dbReference>
<dbReference type="AlphaFoldDB" id="A0A817MSX9"/>
<dbReference type="EMBL" id="CAJNYV010001594">
    <property type="protein sequence ID" value="CAF3428758.1"/>
    <property type="molecule type" value="Genomic_DNA"/>
</dbReference>
<evidence type="ECO:0000313" key="4">
    <source>
        <dbReference type="EMBL" id="CAF4589327.1"/>
    </source>
</evidence>
<dbReference type="EMBL" id="CAJOBP010009773">
    <property type="protein sequence ID" value="CAF4557638.1"/>
    <property type="molecule type" value="Genomic_DNA"/>
</dbReference>
<dbReference type="EMBL" id="CAJNXB010000663">
    <property type="protein sequence ID" value="CAF3079285.1"/>
    <property type="molecule type" value="Genomic_DNA"/>
</dbReference>
<comment type="caution">
    <text evidence="1">The sequence shown here is derived from an EMBL/GenBank/DDBJ whole genome shotgun (WGS) entry which is preliminary data.</text>
</comment>
<keyword evidence="7" id="KW-1185">Reference proteome</keyword>
<organism evidence="1 6">
    <name type="scientific">Rotaria socialis</name>
    <dbReference type="NCBI Taxonomy" id="392032"/>
    <lineage>
        <taxon>Eukaryota</taxon>
        <taxon>Metazoa</taxon>
        <taxon>Spiralia</taxon>
        <taxon>Gnathifera</taxon>
        <taxon>Rotifera</taxon>
        <taxon>Eurotatoria</taxon>
        <taxon>Bdelloidea</taxon>
        <taxon>Philodinida</taxon>
        <taxon>Philodinidae</taxon>
        <taxon>Rotaria</taxon>
    </lineage>
</organism>
<evidence type="ECO:0000313" key="3">
    <source>
        <dbReference type="EMBL" id="CAF4557638.1"/>
    </source>
</evidence>
<evidence type="ECO:0000313" key="6">
    <source>
        <dbReference type="Proteomes" id="UP000663825"/>
    </source>
</evidence>